<dbReference type="Pfam" id="PF09917">
    <property type="entry name" value="DUF2147"/>
    <property type="match status" value="1"/>
</dbReference>
<gene>
    <name evidence="2" type="ORF">SDC9_21932</name>
</gene>
<protein>
    <recommendedName>
        <fullName evidence="1">DUF2147 domain-containing protein</fullName>
    </recommendedName>
</protein>
<evidence type="ECO:0000259" key="1">
    <source>
        <dbReference type="Pfam" id="PF09917"/>
    </source>
</evidence>
<dbReference type="PANTHER" id="PTHR36919:SF2">
    <property type="entry name" value="BLL6627 PROTEIN"/>
    <property type="match status" value="1"/>
</dbReference>
<accession>A0A644UAT7</accession>
<reference evidence="2" key="1">
    <citation type="submission" date="2019-08" db="EMBL/GenBank/DDBJ databases">
        <authorList>
            <person name="Kucharzyk K."/>
            <person name="Murdoch R.W."/>
            <person name="Higgins S."/>
            <person name="Loffler F."/>
        </authorList>
    </citation>
    <scope>NUCLEOTIDE SEQUENCE</scope>
</reference>
<dbReference type="InterPro" id="IPR019223">
    <property type="entry name" value="DUF2147"/>
</dbReference>
<dbReference type="EMBL" id="VSSQ01000094">
    <property type="protein sequence ID" value="MPL76087.1"/>
    <property type="molecule type" value="Genomic_DNA"/>
</dbReference>
<dbReference type="PANTHER" id="PTHR36919">
    <property type="entry name" value="BLR1215 PROTEIN"/>
    <property type="match status" value="1"/>
</dbReference>
<comment type="caution">
    <text evidence="2">The sequence shown here is derived from an EMBL/GenBank/DDBJ whole genome shotgun (WGS) entry which is preliminary data.</text>
</comment>
<organism evidence="2">
    <name type="scientific">bioreactor metagenome</name>
    <dbReference type="NCBI Taxonomy" id="1076179"/>
    <lineage>
        <taxon>unclassified sequences</taxon>
        <taxon>metagenomes</taxon>
        <taxon>ecological metagenomes</taxon>
    </lineage>
</organism>
<sequence>MSIFGNYSFKTPQHMKRILMLTGLMLAVSFPSILKAQSKADRVVGYYLTYDDETGKEKSQVRIFKDANGKYYGEIVWLKEPRETDGKEKLDKHNPDAKLKQRKIMGLQILKNFTYDAGEDEWSGGTIYNPSSGKTYNSFMKLEGNKMQVRGYIGKAWMGLGKTATWTREETQRK</sequence>
<proteinExistence type="predicted"/>
<evidence type="ECO:0000313" key="2">
    <source>
        <dbReference type="EMBL" id="MPL76087.1"/>
    </source>
</evidence>
<dbReference type="AlphaFoldDB" id="A0A644UAT7"/>
<dbReference type="Gene3D" id="2.40.128.520">
    <property type="match status" value="1"/>
</dbReference>
<name>A0A644UAT7_9ZZZZ</name>
<feature type="domain" description="DUF2147" evidence="1">
    <location>
        <begin position="45"/>
        <end position="168"/>
    </location>
</feature>